<dbReference type="AlphaFoldDB" id="A0A0A9AKY7"/>
<name>A0A0A9AKY7_ARUDO</name>
<dbReference type="EMBL" id="GBRH01246069">
    <property type="protein sequence ID" value="JAD51826.1"/>
    <property type="molecule type" value="Transcribed_RNA"/>
</dbReference>
<sequence>MPVILVFKTTYLSPCKGGRSYQFFPA</sequence>
<reference evidence="1" key="1">
    <citation type="submission" date="2014-09" db="EMBL/GenBank/DDBJ databases">
        <authorList>
            <person name="Magalhaes I.L.F."/>
            <person name="Oliveira U."/>
            <person name="Santos F.R."/>
            <person name="Vidigal T.H.D.A."/>
            <person name="Brescovit A.D."/>
            <person name="Santos A.J."/>
        </authorList>
    </citation>
    <scope>NUCLEOTIDE SEQUENCE</scope>
    <source>
        <tissue evidence="1">Shoot tissue taken approximately 20 cm above the soil surface</tissue>
    </source>
</reference>
<reference evidence="1" key="2">
    <citation type="journal article" date="2015" name="Data Brief">
        <title>Shoot transcriptome of the giant reed, Arundo donax.</title>
        <authorList>
            <person name="Barrero R.A."/>
            <person name="Guerrero F.D."/>
            <person name="Moolhuijzen P."/>
            <person name="Goolsby J.A."/>
            <person name="Tidwell J."/>
            <person name="Bellgard S.E."/>
            <person name="Bellgard M.I."/>
        </authorList>
    </citation>
    <scope>NUCLEOTIDE SEQUENCE</scope>
    <source>
        <tissue evidence="1">Shoot tissue taken approximately 20 cm above the soil surface</tissue>
    </source>
</reference>
<proteinExistence type="predicted"/>
<accession>A0A0A9AKY7</accession>
<protein>
    <submittedName>
        <fullName evidence="1">Uncharacterized protein</fullName>
    </submittedName>
</protein>
<evidence type="ECO:0000313" key="1">
    <source>
        <dbReference type="EMBL" id="JAD51826.1"/>
    </source>
</evidence>
<organism evidence="1">
    <name type="scientific">Arundo donax</name>
    <name type="common">Giant reed</name>
    <name type="synonym">Donax arundinaceus</name>
    <dbReference type="NCBI Taxonomy" id="35708"/>
    <lineage>
        <taxon>Eukaryota</taxon>
        <taxon>Viridiplantae</taxon>
        <taxon>Streptophyta</taxon>
        <taxon>Embryophyta</taxon>
        <taxon>Tracheophyta</taxon>
        <taxon>Spermatophyta</taxon>
        <taxon>Magnoliopsida</taxon>
        <taxon>Liliopsida</taxon>
        <taxon>Poales</taxon>
        <taxon>Poaceae</taxon>
        <taxon>PACMAD clade</taxon>
        <taxon>Arundinoideae</taxon>
        <taxon>Arundineae</taxon>
        <taxon>Arundo</taxon>
    </lineage>
</organism>